<evidence type="ECO:0000313" key="6">
    <source>
        <dbReference type="EMBL" id="PIO73542.1"/>
    </source>
</evidence>
<keyword evidence="4" id="KW-0326">Glycosidase</keyword>
<keyword evidence="7" id="KW-1185">Reference proteome</keyword>
<dbReference type="GO" id="GO:0030214">
    <property type="term" value="P:hyaluronan catabolic process"/>
    <property type="evidence" value="ECO:0007669"/>
    <property type="project" value="TreeGrafter"/>
</dbReference>
<feature type="disulfide bond" evidence="3">
    <location>
        <begin position="374"/>
        <end position="383"/>
    </location>
</feature>
<dbReference type="Proteomes" id="UP000230423">
    <property type="component" value="Unassembled WGS sequence"/>
</dbReference>
<evidence type="ECO:0000256" key="3">
    <source>
        <dbReference type="PROSITE-ProRule" id="PRU00076"/>
    </source>
</evidence>
<dbReference type="OrthoDB" id="5796153at2759"/>
<accession>A0A2G9UUZ2</accession>
<dbReference type="PANTHER" id="PTHR11769:SF35">
    <property type="entry name" value="HYALURONIDASE"/>
    <property type="match status" value="1"/>
</dbReference>
<dbReference type="SUPFAM" id="SSF51445">
    <property type="entry name" value="(Trans)glycosidases"/>
    <property type="match status" value="1"/>
</dbReference>
<dbReference type="InterPro" id="IPR000742">
    <property type="entry name" value="EGF"/>
</dbReference>
<comment type="caution">
    <text evidence="3">Lacks conserved residue(s) required for the propagation of feature annotation.</text>
</comment>
<feature type="domain" description="EGF-like" evidence="5">
    <location>
        <begin position="342"/>
        <end position="384"/>
    </location>
</feature>
<evidence type="ECO:0000256" key="1">
    <source>
        <dbReference type="ARBA" id="ARBA00008871"/>
    </source>
</evidence>
<comment type="similarity">
    <text evidence="1 4">Belongs to the glycosyl hydrolase 56 family.</text>
</comment>
<dbReference type="PANTHER" id="PTHR11769">
    <property type="entry name" value="HYALURONIDASE"/>
    <property type="match status" value="1"/>
</dbReference>
<dbReference type="PRINTS" id="PR00846">
    <property type="entry name" value="GLHYDRLASE56"/>
</dbReference>
<dbReference type="InterPro" id="IPR013785">
    <property type="entry name" value="Aldolase_TIM"/>
</dbReference>
<keyword evidence="4" id="KW-0378">Hydrolase</keyword>
<evidence type="ECO:0000256" key="4">
    <source>
        <dbReference type="RuleBase" id="RU610713"/>
    </source>
</evidence>
<protein>
    <recommendedName>
        <fullName evidence="4">Hyaluronidase</fullName>
        <ecNumber evidence="4">3.2.1.35</ecNumber>
    </recommendedName>
</protein>
<dbReference type="EC" id="3.2.1.35" evidence="4"/>
<keyword evidence="3" id="KW-0245">EGF-like domain</keyword>
<dbReference type="AlphaFoldDB" id="A0A2G9UUZ2"/>
<dbReference type="PROSITE" id="PS00022">
    <property type="entry name" value="EGF_1"/>
    <property type="match status" value="1"/>
</dbReference>
<dbReference type="Gene3D" id="3.20.20.70">
    <property type="entry name" value="Aldolase class I"/>
    <property type="match status" value="1"/>
</dbReference>
<sequence length="520" mass="59853">LQRYLPITSLLNCCINKVYWNVPSKVCYTRKTDIPLEQFGITHNKGHEFLGDQIVIFYEYNFGYFPYFADYNPDTPVNGGLPQNCPLDKHLARVSQQIREAIPREDFSGIAVIDFEEWRPLYQMNWGQKAVYKRESVRRVRQQYPFISNKSAEEMAKKEFNMAAKKIFILTIGLARHLRPYARWGFYGFPYCNYDAGTSESDMLCSEKFRRFNDEISFIFKASTALFPSIYLSLKGTSAQNYRYIQAILVESTRIAAMQNPPIDVYPYTKFEYNPYQYLDSFYAKKDVCNSLKQAADLGARGVVLWSSSKNMKQRCDGLAEYVRNMLGPTVALIRKRTQRCREKRCSGHGQCVLPSPASRCTFRMQPESYICRCDALYTGKDCLVRRYIQSKPGKNGNEVTTGLRNKQRKWNRGWLGRRRRIRIMKVIGDAGSEGSKSSNAGAVRVGMVTTGPVQVAGAKEAQTDQEYTARPPYAQQNIFQRAGWETDDDGNVFVGNDNCKLFLISVGSYWPFPKDYRKK</sequence>
<organism evidence="6 7">
    <name type="scientific">Teladorsagia circumcincta</name>
    <name type="common">Brown stomach worm</name>
    <name type="synonym">Ostertagia circumcincta</name>
    <dbReference type="NCBI Taxonomy" id="45464"/>
    <lineage>
        <taxon>Eukaryota</taxon>
        <taxon>Metazoa</taxon>
        <taxon>Ecdysozoa</taxon>
        <taxon>Nematoda</taxon>
        <taxon>Chromadorea</taxon>
        <taxon>Rhabditida</taxon>
        <taxon>Rhabditina</taxon>
        <taxon>Rhabditomorpha</taxon>
        <taxon>Strongyloidea</taxon>
        <taxon>Trichostrongylidae</taxon>
        <taxon>Teladorsagia</taxon>
    </lineage>
</organism>
<dbReference type="InterPro" id="IPR018155">
    <property type="entry name" value="Hyaluronidase"/>
</dbReference>
<dbReference type="Pfam" id="PF01630">
    <property type="entry name" value="Glyco_hydro_56"/>
    <property type="match status" value="1"/>
</dbReference>
<feature type="non-terminal residue" evidence="6">
    <location>
        <position position="1"/>
    </location>
</feature>
<evidence type="ECO:0000259" key="5">
    <source>
        <dbReference type="PROSITE" id="PS50026"/>
    </source>
</evidence>
<comment type="catalytic activity">
    <reaction evidence="4">
        <text>Random hydrolysis of (1-&gt;4)-linkages between N-acetyl-beta-D-glucosamine and D-glucuronate residues in hyaluronate.</text>
        <dbReference type="EC" id="3.2.1.35"/>
    </reaction>
</comment>
<dbReference type="EMBL" id="KZ345435">
    <property type="protein sequence ID" value="PIO73542.1"/>
    <property type="molecule type" value="Genomic_DNA"/>
</dbReference>
<reference evidence="6 7" key="1">
    <citation type="submission" date="2015-09" db="EMBL/GenBank/DDBJ databases">
        <title>Draft genome of the parasitic nematode Teladorsagia circumcincta isolate WARC Sus (inbred).</title>
        <authorList>
            <person name="Mitreva M."/>
        </authorList>
    </citation>
    <scope>NUCLEOTIDE SEQUENCE [LARGE SCALE GENOMIC DNA]</scope>
    <source>
        <strain evidence="6 7">S</strain>
    </source>
</reference>
<dbReference type="GO" id="GO:0005975">
    <property type="term" value="P:carbohydrate metabolic process"/>
    <property type="evidence" value="ECO:0007669"/>
    <property type="project" value="InterPro"/>
</dbReference>
<gene>
    <name evidence="6" type="ORF">TELCIR_04488</name>
</gene>
<evidence type="ECO:0000313" key="7">
    <source>
        <dbReference type="Proteomes" id="UP000230423"/>
    </source>
</evidence>
<name>A0A2G9UUZ2_TELCI</name>
<keyword evidence="2 3" id="KW-1015">Disulfide bond</keyword>
<evidence type="ECO:0000256" key="2">
    <source>
        <dbReference type="ARBA" id="ARBA00023157"/>
    </source>
</evidence>
<proteinExistence type="inferred from homology"/>
<dbReference type="GO" id="GO:0004415">
    <property type="term" value="F:hyalurononglucosaminidase activity"/>
    <property type="evidence" value="ECO:0007669"/>
    <property type="project" value="UniProtKB-UniRule"/>
</dbReference>
<dbReference type="InterPro" id="IPR017853">
    <property type="entry name" value="GH"/>
</dbReference>
<dbReference type="PROSITE" id="PS50026">
    <property type="entry name" value="EGF_3"/>
    <property type="match status" value="1"/>
</dbReference>